<dbReference type="InterPro" id="IPR023577">
    <property type="entry name" value="CYTH_domain"/>
</dbReference>
<dbReference type="EMBL" id="JAFELM010000030">
    <property type="protein sequence ID" value="MBM6618261.1"/>
    <property type="molecule type" value="Genomic_DNA"/>
</dbReference>
<comment type="caution">
    <text evidence="2">The sequence shown here is derived from an EMBL/GenBank/DDBJ whole genome shotgun (WGS) entry which is preliminary data.</text>
</comment>
<dbReference type="PROSITE" id="PS51707">
    <property type="entry name" value="CYTH"/>
    <property type="match status" value="1"/>
</dbReference>
<dbReference type="Pfam" id="PF01928">
    <property type="entry name" value="CYTH"/>
    <property type="match status" value="1"/>
</dbReference>
<protein>
    <submittedName>
        <fullName evidence="2">CYTH domain-containing protein</fullName>
    </submittedName>
</protein>
<dbReference type="CDD" id="cd07762">
    <property type="entry name" value="CYTH-like_Pase_1"/>
    <property type="match status" value="1"/>
</dbReference>
<keyword evidence="3" id="KW-1185">Reference proteome</keyword>
<name>A0ABS2DIE5_9BACI</name>
<dbReference type="SMART" id="SM01118">
    <property type="entry name" value="CYTH"/>
    <property type="match status" value="1"/>
</dbReference>
<organism evidence="2 3">
    <name type="scientific">Bacillus suaedaesalsae</name>
    <dbReference type="NCBI Taxonomy" id="2810349"/>
    <lineage>
        <taxon>Bacteria</taxon>
        <taxon>Bacillati</taxon>
        <taxon>Bacillota</taxon>
        <taxon>Bacilli</taxon>
        <taxon>Bacillales</taxon>
        <taxon>Bacillaceae</taxon>
        <taxon>Bacillus</taxon>
    </lineage>
</organism>
<dbReference type="Proteomes" id="UP001518925">
    <property type="component" value="Unassembled WGS sequence"/>
</dbReference>
<dbReference type="InterPro" id="IPR009195">
    <property type="entry name" value="Uncharacterised_YjbK"/>
</dbReference>
<gene>
    <name evidence="2" type="ORF">JR050_11380</name>
</gene>
<proteinExistence type="predicted"/>
<evidence type="ECO:0000259" key="1">
    <source>
        <dbReference type="PROSITE" id="PS51707"/>
    </source>
</evidence>
<accession>A0ABS2DIE5</accession>
<dbReference type="Gene3D" id="2.40.320.10">
    <property type="entry name" value="Hypothetical Protein Pfu-838710-001"/>
    <property type="match status" value="1"/>
</dbReference>
<feature type="domain" description="CYTH" evidence="1">
    <location>
        <begin position="4"/>
        <end position="192"/>
    </location>
</feature>
<evidence type="ECO:0000313" key="2">
    <source>
        <dbReference type="EMBL" id="MBM6618261.1"/>
    </source>
</evidence>
<dbReference type="RefSeq" id="WP_204203614.1">
    <property type="nucleotide sequence ID" value="NZ_JAFELM010000030.1"/>
</dbReference>
<dbReference type="InterPro" id="IPR033469">
    <property type="entry name" value="CYTH-like_dom_sf"/>
</dbReference>
<evidence type="ECO:0000313" key="3">
    <source>
        <dbReference type="Proteomes" id="UP001518925"/>
    </source>
</evidence>
<sequence>MNQEIEIEFKNLLSKDEYQTLLTEYSIKRDDIVLQQNHYFDTMSFALKDNGAALRIRYKKMTYTLTLKQPLPEGLLETHQTLTDREAADMLNGGPLVKGDIYKIIKNLNINPSEIRYLGTLETNRVELPYENGILVFDHSSYLNVEDYELEYEAKDYNEGKIQFEKFLTKHDIPTRQTDNKIKRFFNEKKRQLEGS</sequence>
<dbReference type="PIRSF" id="PIRSF012526">
    <property type="entry name" value="CYTH_UCP012526"/>
    <property type="match status" value="1"/>
</dbReference>
<dbReference type="SUPFAM" id="SSF55154">
    <property type="entry name" value="CYTH-like phosphatases"/>
    <property type="match status" value="1"/>
</dbReference>
<reference evidence="2 3" key="1">
    <citation type="submission" date="2021-02" db="EMBL/GenBank/DDBJ databases">
        <title>Bacillus sp. RD4P76, an endophyte from a halophyte.</title>
        <authorList>
            <person name="Sun J.-Q."/>
        </authorList>
    </citation>
    <scope>NUCLEOTIDE SEQUENCE [LARGE SCALE GENOMIC DNA]</scope>
    <source>
        <strain evidence="2 3">RD4P76</strain>
    </source>
</reference>